<dbReference type="Gene3D" id="1.10.357.10">
    <property type="entry name" value="Tetracycline Repressor, domain 2"/>
    <property type="match status" value="1"/>
</dbReference>
<evidence type="ECO:0000256" key="4">
    <source>
        <dbReference type="ARBA" id="ARBA00023163"/>
    </source>
</evidence>
<dbReference type="Pfam" id="PF00440">
    <property type="entry name" value="TetR_N"/>
    <property type="match status" value="1"/>
</dbReference>
<dbReference type="RefSeq" id="WP_179809552.1">
    <property type="nucleotide sequence ID" value="NZ_JACCHL010000001.1"/>
</dbReference>
<organism evidence="7 8">
    <name type="scientific">Nocardiopsis sinuspersici</name>
    <dbReference type="NCBI Taxonomy" id="501010"/>
    <lineage>
        <taxon>Bacteria</taxon>
        <taxon>Bacillati</taxon>
        <taxon>Actinomycetota</taxon>
        <taxon>Actinomycetes</taxon>
        <taxon>Streptosporangiales</taxon>
        <taxon>Nocardiopsidaceae</taxon>
        <taxon>Nocardiopsis</taxon>
    </lineage>
</organism>
<dbReference type="GO" id="GO:0003700">
    <property type="term" value="F:DNA-binding transcription factor activity"/>
    <property type="evidence" value="ECO:0007669"/>
    <property type="project" value="TreeGrafter"/>
</dbReference>
<dbReference type="PANTHER" id="PTHR30055">
    <property type="entry name" value="HTH-TYPE TRANSCRIPTIONAL REGULATOR RUTR"/>
    <property type="match status" value="1"/>
</dbReference>
<dbReference type="InterPro" id="IPR001647">
    <property type="entry name" value="HTH_TetR"/>
</dbReference>
<protein>
    <submittedName>
        <fullName evidence="7">AcrR family transcriptional regulator</fullName>
    </submittedName>
</protein>
<keyword evidence="4" id="KW-0804">Transcription</keyword>
<keyword evidence="2" id="KW-0805">Transcription regulation</keyword>
<dbReference type="Pfam" id="PF13977">
    <property type="entry name" value="TetR_C_6"/>
    <property type="match status" value="1"/>
</dbReference>
<evidence type="ECO:0000256" key="5">
    <source>
        <dbReference type="PROSITE-ProRule" id="PRU00335"/>
    </source>
</evidence>
<dbReference type="PANTHER" id="PTHR30055:SF219">
    <property type="entry name" value="TRANSCRIPTIONAL REGULATORY PROTEIN"/>
    <property type="match status" value="1"/>
</dbReference>
<dbReference type="SUPFAM" id="SSF48498">
    <property type="entry name" value="Tetracyclin repressor-like, C-terminal domain"/>
    <property type="match status" value="1"/>
</dbReference>
<evidence type="ECO:0000259" key="6">
    <source>
        <dbReference type="PROSITE" id="PS50977"/>
    </source>
</evidence>
<evidence type="ECO:0000256" key="3">
    <source>
        <dbReference type="ARBA" id="ARBA00023125"/>
    </source>
</evidence>
<dbReference type="InterPro" id="IPR009057">
    <property type="entry name" value="Homeodomain-like_sf"/>
</dbReference>
<feature type="domain" description="HTH tetR-type" evidence="6">
    <location>
        <begin position="1"/>
        <end position="61"/>
    </location>
</feature>
<dbReference type="InterPro" id="IPR050109">
    <property type="entry name" value="HTH-type_TetR-like_transc_reg"/>
</dbReference>
<keyword evidence="3 5" id="KW-0238">DNA-binding</keyword>
<dbReference type="PROSITE" id="PS50977">
    <property type="entry name" value="HTH_TETR_2"/>
    <property type="match status" value="1"/>
</dbReference>
<feature type="DNA-binding region" description="H-T-H motif" evidence="5">
    <location>
        <begin position="24"/>
        <end position="43"/>
    </location>
</feature>
<evidence type="ECO:0000313" key="8">
    <source>
        <dbReference type="Proteomes" id="UP000584931"/>
    </source>
</evidence>
<dbReference type="PRINTS" id="PR00455">
    <property type="entry name" value="HTHTETR"/>
</dbReference>
<sequence length="191" mass="20481">MSQRDDLLAGARRCLVEKGYSRTTARDIVAASGTHLASIGYHFGSKDHLMNTAVIEATSDWGDAFESAVDASRAEDPPNRLRVLLHSLFQSLPAQRDLLVASVQAYAQAQFDDGVRDTLARGIGDGRRALAALLLDVEPEQVDPAAVAGLGSMAYNFVTGYVLQYLVDPEALPSVDQAIEGLRVLVPAAEE</sequence>
<evidence type="ECO:0000313" key="7">
    <source>
        <dbReference type="EMBL" id="NYH51838.1"/>
    </source>
</evidence>
<evidence type="ECO:0000256" key="2">
    <source>
        <dbReference type="ARBA" id="ARBA00023015"/>
    </source>
</evidence>
<evidence type="ECO:0000256" key="1">
    <source>
        <dbReference type="ARBA" id="ARBA00022491"/>
    </source>
</evidence>
<dbReference type="InterPro" id="IPR036271">
    <property type="entry name" value="Tet_transcr_reg_TetR-rel_C_sf"/>
</dbReference>
<reference evidence="7 8" key="1">
    <citation type="submission" date="2020-07" db="EMBL/GenBank/DDBJ databases">
        <title>Sequencing the genomes of 1000 actinobacteria strains.</title>
        <authorList>
            <person name="Klenk H.-P."/>
        </authorList>
    </citation>
    <scope>NUCLEOTIDE SEQUENCE [LARGE SCALE GENOMIC DNA]</scope>
    <source>
        <strain evidence="7 8">DSM 45278</strain>
    </source>
</reference>
<dbReference type="InterPro" id="IPR039538">
    <property type="entry name" value="BetI_C"/>
</dbReference>
<name>A0A7Y9XC42_9ACTN</name>
<comment type="caution">
    <text evidence="7">The sequence shown here is derived from an EMBL/GenBank/DDBJ whole genome shotgun (WGS) entry which is preliminary data.</text>
</comment>
<dbReference type="EMBL" id="JACCHL010000001">
    <property type="protein sequence ID" value="NYH51838.1"/>
    <property type="molecule type" value="Genomic_DNA"/>
</dbReference>
<dbReference type="AlphaFoldDB" id="A0A7Y9XC42"/>
<keyword evidence="1" id="KW-0678">Repressor</keyword>
<dbReference type="SUPFAM" id="SSF46689">
    <property type="entry name" value="Homeodomain-like"/>
    <property type="match status" value="1"/>
</dbReference>
<dbReference type="GO" id="GO:0000976">
    <property type="term" value="F:transcription cis-regulatory region binding"/>
    <property type="evidence" value="ECO:0007669"/>
    <property type="project" value="TreeGrafter"/>
</dbReference>
<dbReference type="Proteomes" id="UP000584931">
    <property type="component" value="Unassembled WGS sequence"/>
</dbReference>
<accession>A0A7Y9XC42</accession>
<proteinExistence type="predicted"/>
<gene>
    <name evidence="7" type="ORF">HNR06_001427</name>
</gene>